<evidence type="ECO:0000313" key="8">
    <source>
        <dbReference type="EMBL" id="ACU54626.1"/>
    </source>
</evidence>
<feature type="transmembrane region" description="Helical" evidence="6">
    <location>
        <begin position="21"/>
        <end position="42"/>
    </location>
</feature>
<reference evidence="8 9" key="1">
    <citation type="journal article" date="2009" name="Stand. Genomic Sci.">
        <title>Complete genome sequence of Acidimicrobium ferrooxidans type strain (ICP).</title>
        <authorList>
            <person name="Clum A."/>
            <person name="Nolan M."/>
            <person name="Lang E."/>
            <person name="Glavina Del Rio T."/>
            <person name="Tice H."/>
            <person name="Copeland A."/>
            <person name="Cheng J.F."/>
            <person name="Lucas S."/>
            <person name="Chen F."/>
            <person name="Bruce D."/>
            <person name="Goodwin L."/>
            <person name="Pitluck S."/>
            <person name="Ivanova N."/>
            <person name="Mavrommatis K."/>
            <person name="Mikhailova N."/>
            <person name="Pati A."/>
            <person name="Chen A."/>
            <person name="Palaniappan K."/>
            <person name="Goker M."/>
            <person name="Spring S."/>
            <person name="Land M."/>
            <person name="Hauser L."/>
            <person name="Chang Y.J."/>
            <person name="Jeffries C.C."/>
            <person name="Chain P."/>
            <person name="Bristow J."/>
            <person name="Eisen J.A."/>
            <person name="Markowitz V."/>
            <person name="Hugenholtz P."/>
            <person name="Kyrpides N.C."/>
            <person name="Klenk H.P."/>
            <person name="Lapidus A."/>
        </authorList>
    </citation>
    <scope>NUCLEOTIDE SEQUENCE [LARGE SCALE GENOMIC DNA]</scope>
    <source>
        <strain evidence="9">DSM 10331 / JCM 15462 / NBRC 103882 / ICP</strain>
    </source>
</reference>
<keyword evidence="6" id="KW-0472">Membrane</keyword>
<organism evidence="8 9">
    <name type="scientific">Acidimicrobium ferrooxidans (strain DSM 10331 / JCM 15462 / NBRC 103882 / ICP)</name>
    <dbReference type="NCBI Taxonomy" id="525909"/>
    <lineage>
        <taxon>Bacteria</taxon>
        <taxon>Bacillati</taxon>
        <taxon>Actinomycetota</taxon>
        <taxon>Acidimicrobiia</taxon>
        <taxon>Acidimicrobiales</taxon>
        <taxon>Acidimicrobiaceae</taxon>
        <taxon>Acidimicrobium</taxon>
    </lineage>
</organism>
<proteinExistence type="predicted"/>
<dbReference type="EMBL" id="CP001631">
    <property type="protein sequence ID" value="ACU54626.1"/>
    <property type="molecule type" value="Genomic_DNA"/>
</dbReference>
<keyword evidence="4" id="KW-1015">Disulfide bond</keyword>
<dbReference type="PANTHER" id="PTHR42852:SF6">
    <property type="entry name" value="THIOL:DISULFIDE INTERCHANGE PROTEIN DSBE"/>
    <property type="match status" value="1"/>
</dbReference>
<comment type="subcellular location">
    <subcellularLocation>
        <location evidence="1">Cell envelope</location>
    </subcellularLocation>
</comment>
<dbReference type="PROSITE" id="PS00194">
    <property type="entry name" value="THIOREDOXIN_1"/>
    <property type="match status" value="1"/>
</dbReference>
<evidence type="ECO:0000256" key="5">
    <source>
        <dbReference type="ARBA" id="ARBA00023284"/>
    </source>
</evidence>
<keyword evidence="3" id="KW-0735">Signal-anchor</keyword>
<evidence type="ECO:0000256" key="3">
    <source>
        <dbReference type="ARBA" id="ARBA00022968"/>
    </source>
</evidence>
<name>C7M0W8_ACIFD</name>
<dbReference type="GO" id="GO:0016491">
    <property type="term" value="F:oxidoreductase activity"/>
    <property type="evidence" value="ECO:0007669"/>
    <property type="project" value="InterPro"/>
</dbReference>
<keyword evidence="2" id="KW-0201">Cytochrome c-type biogenesis</keyword>
<sequence length="208" mass="21621">MTRTTSESTYEQSDLRRRPRVFMFAMVLALLVAVGYVVYAVGVARSATNGASASLTASSSGSALVGRTVPGFSLPVLANDSSASKLGPGSFRGRPLVINFFASWCGPCNAETPMLAKAAAASAGSVAFLGVDENDQRSAALAFLARTGVSYPVVRDAGSLQSSYLLVGIPDTFFVAPDGRVIGAVQGQISSSTLENWLRKLDALAHHG</sequence>
<dbReference type="KEGG" id="afo:Afer_1710"/>
<dbReference type="GO" id="GO:0030313">
    <property type="term" value="C:cell envelope"/>
    <property type="evidence" value="ECO:0007669"/>
    <property type="project" value="UniProtKB-SubCell"/>
</dbReference>
<evidence type="ECO:0000256" key="4">
    <source>
        <dbReference type="ARBA" id="ARBA00023157"/>
    </source>
</evidence>
<keyword evidence="6" id="KW-0812">Transmembrane</keyword>
<evidence type="ECO:0000259" key="7">
    <source>
        <dbReference type="PROSITE" id="PS51352"/>
    </source>
</evidence>
<feature type="domain" description="Thioredoxin" evidence="7">
    <location>
        <begin position="63"/>
        <end position="206"/>
    </location>
</feature>
<dbReference type="InterPro" id="IPR013766">
    <property type="entry name" value="Thioredoxin_domain"/>
</dbReference>
<dbReference type="STRING" id="525909.Afer_1710"/>
<protein>
    <submittedName>
        <fullName evidence="8">Redoxin domain protein</fullName>
    </submittedName>
</protein>
<dbReference type="RefSeq" id="WP_015799105.1">
    <property type="nucleotide sequence ID" value="NC_013124.1"/>
</dbReference>
<evidence type="ECO:0000256" key="2">
    <source>
        <dbReference type="ARBA" id="ARBA00022748"/>
    </source>
</evidence>
<dbReference type="HOGENOM" id="CLU_042529_11_4_11"/>
<dbReference type="PROSITE" id="PS51352">
    <property type="entry name" value="THIOREDOXIN_2"/>
    <property type="match status" value="1"/>
</dbReference>
<dbReference type="Proteomes" id="UP000000771">
    <property type="component" value="Chromosome"/>
</dbReference>
<keyword evidence="9" id="KW-1185">Reference proteome</keyword>
<dbReference type="InterPro" id="IPR017937">
    <property type="entry name" value="Thioredoxin_CS"/>
</dbReference>
<dbReference type="GO" id="GO:0017004">
    <property type="term" value="P:cytochrome complex assembly"/>
    <property type="evidence" value="ECO:0007669"/>
    <property type="project" value="UniProtKB-KW"/>
</dbReference>
<evidence type="ECO:0000313" key="9">
    <source>
        <dbReference type="Proteomes" id="UP000000771"/>
    </source>
</evidence>
<accession>C7M0W8</accession>
<dbReference type="SUPFAM" id="SSF52833">
    <property type="entry name" value="Thioredoxin-like"/>
    <property type="match status" value="1"/>
</dbReference>
<evidence type="ECO:0000256" key="6">
    <source>
        <dbReference type="SAM" id="Phobius"/>
    </source>
</evidence>
<dbReference type="Pfam" id="PF08534">
    <property type="entry name" value="Redoxin"/>
    <property type="match status" value="1"/>
</dbReference>
<dbReference type="AlphaFoldDB" id="C7M0W8"/>
<dbReference type="InterPro" id="IPR036249">
    <property type="entry name" value="Thioredoxin-like_sf"/>
</dbReference>
<keyword evidence="6" id="KW-1133">Transmembrane helix</keyword>
<dbReference type="PANTHER" id="PTHR42852">
    <property type="entry name" value="THIOL:DISULFIDE INTERCHANGE PROTEIN DSBE"/>
    <property type="match status" value="1"/>
</dbReference>
<dbReference type="InterPro" id="IPR050553">
    <property type="entry name" value="Thioredoxin_ResA/DsbE_sf"/>
</dbReference>
<evidence type="ECO:0000256" key="1">
    <source>
        <dbReference type="ARBA" id="ARBA00004196"/>
    </source>
</evidence>
<dbReference type="CDD" id="cd02966">
    <property type="entry name" value="TlpA_like_family"/>
    <property type="match status" value="1"/>
</dbReference>
<keyword evidence="5" id="KW-0676">Redox-active center</keyword>
<dbReference type="OrthoDB" id="9796554at2"/>
<dbReference type="Gene3D" id="3.40.30.10">
    <property type="entry name" value="Glutaredoxin"/>
    <property type="match status" value="1"/>
</dbReference>
<dbReference type="InterPro" id="IPR013740">
    <property type="entry name" value="Redoxin"/>
</dbReference>
<gene>
    <name evidence="8" type="ordered locus">Afer_1710</name>
</gene>
<dbReference type="eggNOG" id="COG0526">
    <property type="taxonomic scope" value="Bacteria"/>
</dbReference>